<keyword evidence="3" id="KW-1185">Reference proteome</keyword>
<evidence type="ECO:0000313" key="3">
    <source>
        <dbReference type="Proteomes" id="UP001283341"/>
    </source>
</evidence>
<dbReference type="Pfam" id="PF00075">
    <property type="entry name" value="RNase_H"/>
    <property type="match status" value="1"/>
</dbReference>
<comment type="caution">
    <text evidence="2">The sequence shown here is derived from an EMBL/GenBank/DDBJ whole genome shotgun (WGS) entry which is preliminary data.</text>
</comment>
<name>A0AAE0I0X7_9PEZI</name>
<proteinExistence type="predicted"/>
<feature type="domain" description="RNase H type-1" evidence="1">
    <location>
        <begin position="50"/>
        <end position="228"/>
    </location>
</feature>
<dbReference type="AlphaFoldDB" id="A0AAE0I0X7"/>
<dbReference type="GO" id="GO:0004523">
    <property type="term" value="F:RNA-DNA hybrid ribonuclease activity"/>
    <property type="evidence" value="ECO:0007669"/>
    <property type="project" value="InterPro"/>
</dbReference>
<dbReference type="Proteomes" id="UP001283341">
    <property type="component" value="Unassembled WGS sequence"/>
</dbReference>
<dbReference type="InterPro" id="IPR012337">
    <property type="entry name" value="RNaseH-like_sf"/>
</dbReference>
<dbReference type="InterPro" id="IPR036397">
    <property type="entry name" value="RNaseH_sf"/>
</dbReference>
<dbReference type="EMBL" id="JAUEDM010000005">
    <property type="protein sequence ID" value="KAK3316507.1"/>
    <property type="molecule type" value="Genomic_DNA"/>
</dbReference>
<dbReference type="GO" id="GO:0003676">
    <property type="term" value="F:nucleic acid binding"/>
    <property type="evidence" value="ECO:0007669"/>
    <property type="project" value="InterPro"/>
</dbReference>
<dbReference type="InterPro" id="IPR002156">
    <property type="entry name" value="RNaseH_domain"/>
</dbReference>
<reference evidence="2" key="1">
    <citation type="journal article" date="2023" name="Mol. Phylogenet. Evol.">
        <title>Genome-scale phylogeny and comparative genomics of the fungal order Sordariales.</title>
        <authorList>
            <person name="Hensen N."/>
            <person name="Bonometti L."/>
            <person name="Westerberg I."/>
            <person name="Brannstrom I.O."/>
            <person name="Guillou S."/>
            <person name="Cros-Aarteil S."/>
            <person name="Calhoun S."/>
            <person name="Haridas S."/>
            <person name="Kuo A."/>
            <person name="Mondo S."/>
            <person name="Pangilinan J."/>
            <person name="Riley R."/>
            <person name="LaButti K."/>
            <person name="Andreopoulos B."/>
            <person name="Lipzen A."/>
            <person name="Chen C."/>
            <person name="Yan M."/>
            <person name="Daum C."/>
            <person name="Ng V."/>
            <person name="Clum A."/>
            <person name="Steindorff A."/>
            <person name="Ohm R.A."/>
            <person name="Martin F."/>
            <person name="Silar P."/>
            <person name="Natvig D.O."/>
            <person name="Lalanne C."/>
            <person name="Gautier V."/>
            <person name="Ament-Velasquez S.L."/>
            <person name="Kruys A."/>
            <person name="Hutchinson M.I."/>
            <person name="Powell A.J."/>
            <person name="Barry K."/>
            <person name="Miller A.N."/>
            <person name="Grigoriev I.V."/>
            <person name="Debuchy R."/>
            <person name="Gladieux P."/>
            <person name="Hiltunen Thoren M."/>
            <person name="Johannesson H."/>
        </authorList>
    </citation>
    <scope>NUCLEOTIDE SEQUENCE</scope>
    <source>
        <strain evidence="2">CBS 118394</strain>
    </source>
</reference>
<gene>
    <name evidence="2" type="ORF">B0H66DRAFT_604791</name>
</gene>
<dbReference type="PROSITE" id="PS50879">
    <property type="entry name" value="RNASE_H_1"/>
    <property type="match status" value="1"/>
</dbReference>
<reference evidence="2" key="2">
    <citation type="submission" date="2023-06" db="EMBL/GenBank/DDBJ databases">
        <authorList>
            <consortium name="Lawrence Berkeley National Laboratory"/>
            <person name="Haridas S."/>
            <person name="Hensen N."/>
            <person name="Bonometti L."/>
            <person name="Westerberg I."/>
            <person name="Brannstrom I.O."/>
            <person name="Guillou S."/>
            <person name="Cros-Aarteil S."/>
            <person name="Calhoun S."/>
            <person name="Kuo A."/>
            <person name="Mondo S."/>
            <person name="Pangilinan J."/>
            <person name="Riley R."/>
            <person name="Labutti K."/>
            <person name="Andreopoulos B."/>
            <person name="Lipzen A."/>
            <person name="Chen C."/>
            <person name="Yanf M."/>
            <person name="Daum C."/>
            <person name="Ng V."/>
            <person name="Clum A."/>
            <person name="Steindorff A."/>
            <person name="Ohm R."/>
            <person name="Martin F."/>
            <person name="Silar P."/>
            <person name="Natvig D."/>
            <person name="Lalanne C."/>
            <person name="Gautier V."/>
            <person name="Ament-Velasquez S.L."/>
            <person name="Kruys A."/>
            <person name="Hutchinson M.I."/>
            <person name="Powell A.J."/>
            <person name="Barry K."/>
            <person name="Miller A.N."/>
            <person name="Grigoriev I.V."/>
            <person name="Debuchy R."/>
            <person name="Gladieux P."/>
            <person name="Thoren M.H."/>
            <person name="Johannesson H."/>
        </authorList>
    </citation>
    <scope>NUCLEOTIDE SEQUENCE</scope>
    <source>
        <strain evidence="2">CBS 118394</strain>
    </source>
</reference>
<dbReference type="Gene3D" id="3.30.420.10">
    <property type="entry name" value="Ribonuclease H-like superfamily/Ribonuclease H"/>
    <property type="match status" value="1"/>
</dbReference>
<evidence type="ECO:0000313" key="2">
    <source>
        <dbReference type="EMBL" id="KAK3316507.1"/>
    </source>
</evidence>
<dbReference type="SUPFAM" id="SSF53098">
    <property type="entry name" value="Ribonuclease H-like"/>
    <property type="match status" value="1"/>
</dbReference>
<accession>A0AAE0I0X7</accession>
<evidence type="ECO:0000259" key="1">
    <source>
        <dbReference type="PROSITE" id="PS50879"/>
    </source>
</evidence>
<organism evidence="2 3">
    <name type="scientific">Apodospora peruviana</name>
    <dbReference type="NCBI Taxonomy" id="516989"/>
    <lineage>
        <taxon>Eukaryota</taxon>
        <taxon>Fungi</taxon>
        <taxon>Dikarya</taxon>
        <taxon>Ascomycota</taxon>
        <taxon>Pezizomycotina</taxon>
        <taxon>Sordariomycetes</taxon>
        <taxon>Sordariomycetidae</taxon>
        <taxon>Sordariales</taxon>
        <taxon>Lasiosphaeriaceae</taxon>
        <taxon>Apodospora</taxon>
    </lineage>
</organism>
<sequence length="249" mass="28188">MTNTTTATTAPATIFTPADSKLSPEVHFPLQTVFTSDRPRPYLRFINLFDHSQMLLVVDGSCLDNGRSVHKAVPPVAGRSFMYKSKPEDFFHNDKGPLGKPRITTSNRARLRAVIAALQFMDWHKEGLWRKVVILTDLVYIVQGATAWLPRWVAWRWRWPVGSGSSSGRGRYYLNRDLWEELQAGIEKMRAGGCEVAFWLVTADSAGEEGKSNKFIAQAKDAARRAAWEHERVPEAQMESFTRMCGIML</sequence>
<protein>
    <recommendedName>
        <fullName evidence="1">RNase H type-1 domain-containing protein</fullName>
    </recommendedName>
</protein>